<dbReference type="InterPro" id="IPR011009">
    <property type="entry name" value="Kinase-like_dom_sf"/>
</dbReference>
<evidence type="ECO:0000256" key="3">
    <source>
        <dbReference type="ARBA" id="ARBA00022679"/>
    </source>
</evidence>
<keyword evidence="3" id="KW-0808">Transferase</keyword>
<feature type="region of interest" description="Disordered" evidence="11">
    <location>
        <begin position="324"/>
        <end position="357"/>
    </location>
</feature>
<evidence type="ECO:0000313" key="14">
    <source>
        <dbReference type="Proteomes" id="UP000789595"/>
    </source>
</evidence>
<proteinExistence type="inferred from homology"/>
<evidence type="ECO:0000256" key="11">
    <source>
        <dbReference type="SAM" id="MobiDB-lite"/>
    </source>
</evidence>
<evidence type="ECO:0000256" key="6">
    <source>
        <dbReference type="ARBA" id="ARBA00022840"/>
    </source>
</evidence>
<dbReference type="PROSITE" id="PS00108">
    <property type="entry name" value="PROTEIN_KINASE_ST"/>
    <property type="match status" value="1"/>
</dbReference>
<dbReference type="Gene3D" id="1.10.510.10">
    <property type="entry name" value="Transferase(Phosphotransferase) domain 1"/>
    <property type="match status" value="1"/>
</dbReference>
<dbReference type="FunFam" id="1.10.510.10:FF:000279">
    <property type="entry name" value="Non-specific serine/threonine protein kinase"/>
    <property type="match status" value="1"/>
</dbReference>
<evidence type="ECO:0000256" key="1">
    <source>
        <dbReference type="ARBA" id="ARBA00012513"/>
    </source>
</evidence>
<dbReference type="Pfam" id="PF00069">
    <property type="entry name" value="Pkinase"/>
    <property type="match status" value="1"/>
</dbReference>
<dbReference type="InterPro" id="IPR017441">
    <property type="entry name" value="Protein_kinase_ATP_BS"/>
</dbReference>
<protein>
    <recommendedName>
        <fullName evidence="1">non-specific serine/threonine protein kinase</fullName>
        <ecNumber evidence="1">2.7.11.1</ecNumber>
    </recommendedName>
</protein>
<comment type="catalytic activity">
    <reaction evidence="8">
        <text>L-seryl-[protein] + ATP = O-phospho-L-seryl-[protein] + ADP + H(+)</text>
        <dbReference type="Rhea" id="RHEA:17989"/>
        <dbReference type="Rhea" id="RHEA-COMP:9863"/>
        <dbReference type="Rhea" id="RHEA-COMP:11604"/>
        <dbReference type="ChEBI" id="CHEBI:15378"/>
        <dbReference type="ChEBI" id="CHEBI:29999"/>
        <dbReference type="ChEBI" id="CHEBI:30616"/>
        <dbReference type="ChEBI" id="CHEBI:83421"/>
        <dbReference type="ChEBI" id="CHEBI:456216"/>
        <dbReference type="EC" id="2.7.11.1"/>
    </reaction>
</comment>
<keyword evidence="5" id="KW-0418">Kinase</keyword>
<evidence type="ECO:0000313" key="13">
    <source>
        <dbReference type="EMBL" id="CAH0373438.1"/>
    </source>
</evidence>
<comment type="catalytic activity">
    <reaction evidence="7">
        <text>L-threonyl-[protein] + ATP = O-phospho-L-threonyl-[protein] + ADP + H(+)</text>
        <dbReference type="Rhea" id="RHEA:46608"/>
        <dbReference type="Rhea" id="RHEA-COMP:11060"/>
        <dbReference type="Rhea" id="RHEA-COMP:11605"/>
        <dbReference type="ChEBI" id="CHEBI:15378"/>
        <dbReference type="ChEBI" id="CHEBI:30013"/>
        <dbReference type="ChEBI" id="CHEBI:30616"/>
        <dbReference type="ChEBI" id="CHEBI:61977"/>
        <dbReference type="ChEBI" id="CHEBI:456216"/>
        <dbReference type="EC" id="2.7.11.1"/>
    </reaction>
</comment>
<dbReference type="PANTHER" id="PTHR43895">
    <property type="entry name" value="CALCIUM/CALMODULIN-DEPENDENT PROTEIN KINASE KINASE-RELATED"/>
    <property type="match status" value="1"/>
</dbReference>
<feature type="domain" description="Protein kinase" evidence="12">
    <location>
        <begin position="10"/>
        <end position="268"/>
    </location>
</feature>
<dbReference type="EC" id="2.7.11.1" evidence="1"/>
<dbReference type="PROSITE" id="PS50011">
    <property type="entry name" value="PROTEIN_KINASE_DOM"/>
    <property type="match status" value="1"/>
</dbReference>
<comment type="similarity">
    <text evidence="10">Belongs to the protein kinase superfamily.</text>
</comment>
<keyword evidence="4 9" id="KW-0547">Nucleotide-binding</keyword>
<dbReference type="SMART" id="SM00220">
    <property type="entry name" value="S_TKc"/>
    <property type="match status" value="1"/>
</dbReference>
<gene>
    <name evidence="13" type="ORF">PECAL_4P06350</name>
</gene>
<dbReference type="GO" id="GO:0005524">
    <property type="term" value="F:ATP binding"/>
    <property type="evidence" value="ECO:0007669"/>
    <property type="project" value="UniProtKB-UniRule"/>
</dbReference>
<evidence type="ECO:0000256" key="9">
    <source>
        <dbReference type="PROSITE-ProRule" id="PRU10141"/>
    </source>
</evidence>
<dbReference type="EMBL" id="CAKKNE010000004">
    <property type="protein sequence ID" value="CAH0373438.1"/>
    <property type="molecule type" value="Genomic_DNA"/>
</dbReference>
<dbReference type="GO" id="GO:0004674">
    <property type="term" value="F:protein serine/threonine kinase activity"/>
    <property type="evidence" value="ECO:0007669"/>
    <property type="project" value="UniProtKB-KW"/>
</dbReference>
<evidence type="ECO:0000256" key="8">
    <source>
        <dbReference type="ARBA" id="ARBA00048679"/>
    </source>
</evidence>
<evidence type="ECO:0000256" key="4">
    <source>
        <dbReference type="ARBA" id="ARBA00022741"/>
    </source>
</evidence>
<dbReference type="InterPro" id="IPR000719">
    <property type="entry name" value="Prot_kinase_dom"/>
</dbReference>
<keyword evidence="6 9" id="KW-0067">ATP-binding</keyword>
<comment type="caution">
    <text evidence="13">The sequence shown here is derived from an EMBL/GenBank/DDBJ whole genome shotgun (WGS) entry which is preliminary data.</text>
</comment>
<name>A0A8J2SIM8_9STRA</name>
<dbReference type="FunFam" id="3.30.200.20:FF:000096">
    <property type="entry name" value="Non-specific serine/threonine protein kinase"/>
    <property type="match status" value="1"/>
</dbReference>
<feature type="region of interest" description="Disordered" evidence="11">
    <location>
        <begin position="288"/>
        <end position="307"/>
    </location>
</feature>
<keyword evidence="2 10" id="KW-0723">Serine/threonine-protein kinase</keyword>
<feature type="binding site" evidence="9">
    <location>
        <position position="39"/>
    </location>
    <ligand>
        <name>ATP</name>
        <dbReference type="ChEBI" id="CHEBI:30616"/>
    </ligand>
</feature>
<dbReference type="PROSITE" id="PS00107">
    <property type="entry name" value="PROTEIN_KINASE_ATP"/>
    <property type="match status" value="1"/>
</dbReference>
<dbReference type="InterPro" id="IPR008271">
    <property type="entry name" value="Ser/Thr_kinase_AS"/>
</dbReference>
<evidence type="ECO:0000256" key="2">
    <source>
        <dbReference type="ARBA" id="ARBA00022527"/>
    </source>
</evidence>
<dbReference type="Proteomes" id="UP000789595">
    <property type="component" value="Unassembled WGS sequence"/>
</dbReference>
<evidence type="ECO:0000256" key="7">
    <source>
        <dbReference type="ARBA" id="ARBA00047899"/>
    </source>
</evidence>
<feature type="compositionally biased region" description="Low complexity" evidence="11">
    <location>
        <begin position="292"/>
        <end position="307"/>
    </location>
</feature>
<evidence type="ECO:0000259" key="12">
    <source>
        <dbReference type="PROSITE" id="PS50011"/>
    </source>
</evidence>
<sequence>MAAKKQVGKYEIGRTLGEGTFGKVKHAVHVSSRVEVAIKVLDKERIQKQSMGSQIKKEISIMKQLSHENVVKLKEVLASRTKIFIVLELVTGGELFDLIVQRGRLDEAASRIYFRQLVSGVAYCHSQGVAHRDLKPENLLLDSEGTLKISDFGLSALYDGEEGSTRSQMLHTTCGTPNYVAPEVLQNEGYVGRIADCWSIGVILYVLLAGFLPFDEATMSALFDKIKRAEFAYPAHFSDGVKVLIDSLLVADPQKRATLTDVQKDRWFLDQSLSTVATDQVVQPLMRKKSSLKTSKSTRVQSLTSSSSPTQVVEALRKALVASGATLAEDAPPKPEETEDETDDEGPGTRSVEASLQSPSGLLALVATARPADNGAALDLLRGKGDILAFQAWLQGVLEAVRAAGVTLTGPPEP</sequence>
<keyword evidence="14" id="KW-1185">Reference proteome</keyword>
<dbReference type="PANTHER" id="PTHR43895:SF32">
    <property type="entry name" value="SERINE_THREONINE-PROTEIN KINASE CHK1"/>
    <property type="match status" value="1"/>
</dbReference>
<dbReference type="GO" id="GO:0007165">
    <property type="term" value="P:signal transduction"/>
    <property type="evidence" value="ECO:0007669"/>
    <property type="project" value="TreeGrafter"/>
</dbReference>
<organism evidence="13 14">
    <name type="scientific">Pelagomonas calceolata</name>
    <dbReference type="NCBI Taxonomy" id="35677"/>
    <lineage>
        <taxon>Eukaryota</taxon>
        <taxon>Sar</taxon>
        <taxon>Stramenopiles</taxon>
        <taxon>Ochrophyta</taxon>
        <taxon>Pelagophyceae</taxon>
        <taxon>Pelagomonadales</taxon>
        <taxon>Pelagomonadaceae</taxon>
        <taxon>Pelagomonas</taxon>
    </lineage>
</organism>
<feature type="compositionally biased region" description="Acidic residues" evidence="11">
    <location>
        <begin position="337"/>
        <end position="346"/>
    </location>
</feature>
<dbReference type="OrthoDB" id="193931at2759"/>
<reference evidence="13" key="1">
    <citation type="submission" date="2021-11" db="EMBL/GenBank/DDBJ databases">
        <authorList>
            <consortium name="Genoscope - CEA"/>
            <person name="William W."/>
        </authorList>
    </citation>
    <scope>NUCLEOTIDE SEQUENCE</scope>
</reference>
<dbReference type="AlphaFoldDB" id="A0A8J2SIM8"/>
<evidence type="ECO:0000256" key="10">
    <source>
        <dbReference type="RuleBase" id="RU000304"/>
    </source>
</evidence>
<accession>A0A8J2SIM8</accession>
<dbReference type="SUPFAM" id="SSF56112">
    <property type="entry name" value="Protein kinase-like (PK-like)"/>
    <property type="match status" value="1"/>
</dbReference>
<evidence type="ECO:0000256" key="5">
    <source>
        <dbReference type="ARBA" id="ARBA00022777"/>
    </source>
</evidence>